<dbReference type="InterPro" id="IPR011051">
    <property type="entry name" value="RmlC_Cupin_sf"/>
</dbReference>
<protein>
    <submittedName>
        <fullName evidence="5">AraC family transcriptional regulator</fullName>
    </submittedName>
</protein>
<reference evidence="5 6" key="1">
    <citation type="submission" date="2019-02" db="EMBL/GenBank/DDBJ databases">
        <authorList>
            <person name="Goldberg S.R."/>
            <person name="Haltli B.A."/>
            <person name="Correa H."/>
            <person name="Russell K.G."/>
        </authorList>
    </citation>
    <scope>NUCLEOTIDE SEQUENCE [LARGE SCALE GENOMIC DNA]</scope>
    <source>
        <strain evidence="5 6">JCM 16186</strain>
    </source>
</reference>
<dbReference type="Pfam" id="PF12833">
    <property type="entry name" value="HTH_18"/>
    <property type="match status" value="1"/>
</dbReference>
<comment type="caution">
    <text evidence="5">The sequence shown here is derived from an EMBL/GenBank/DDBJ whole genome shotgun (WGS) entry which is preliminary data.</text>
</comment>
<dbReference type="SUPFAM" id="SSF46689">
    <property type="entry name" value="Homeodomain-like"/>
    <property type="match status" value="2"/>
</dbReference>
<keyword evidence="3" id="KW-0804">Transcription</keyword>
<dbReference type="SMART" id="SM00342">
    <property type="entry name" value="HTH_ARAC"/>
    <property type="match status" value="1"/>
</dbReference>
<dbReference type="PRINTS" id="PR00032">
    <property type="entry name" value="HTHARAC"/>
</dbReference>
<dbReference type="Gene3D" id="2.60.120.10">
    <property type="entry name" value="Jelly Rolls"/>
    <property type="match status" value="1"/>
</dbReference>
<evidence type="ECO:0000259" key="4">
    <source>
        <dbReference type="PROSITE" id="PS01124"/>
    </source>
</evidence>
<dbReference type="InterPro" id="IPR018060">
    <property type="entry name" value="HTH_AraC"/>
</dbReference>
<evidence type="ECO:0000313" key="6">
    <source>
        <dbReference type="Proteomes" id="UP000798808"/>
    </source>
</evidence>
<dbReference type="Proteomes" id="UP000798808">
    <property type="component" value="Unassembled WGS sequence"/>
</dbReference>
<dbReference type="Gene3D" id="1.10.10.60">
    <property type="entry name" value="Homeodomain-like"/>
    <property type="match status" value="2"/>
</dbReference>
<dbReference type="SUPFAM" id="SSF51182">
    <property type="entry name" value="RmlC-like cupins"/>
    <property type="match status" value="1"/>
</dbReference>
<evidence type="ECO:0000256" key="1">
    <source>
        <dbReference type="ARBA" id="ARBA00023015"/>
    </source>
</evidence>
<name>A0ABW9RKS2_9BACT</name>
<keyword evidence="1" id="KW-0805">Transcription regulation</keyword>
<gene>
    <name evidence="5" type="ORF">E1163_06430</name>
</gene>
<accession>A0ABW9RKS2</accession>
<evidence type="ECO:0000256" key="2">
    <source>
        <dbReference type="ARBA" id="ARBA00023125"/>
    </source>
</evidence>
<dbReference type="PANTHER" id="PTHR43280">
    <property type="entry name" value="ARAC-FAMILY TRANSCRIPTIONAL REGULATOR"/>
    <property type="match status" value="1"/>
</dbReference>
<organism evidence="5 6">
    <name type="scientific">Fulvivirga kasyanovii</name>
    <dbReference type="NCBI Taxonomy" id="396812"/>
    <lineage>
        <taxon>Bacteria</taxon>
        <taxon>Pseudomonadati</taxon>
        <taxon>Bacteroidota</taxon>
        <taxon>Cytophagia</taxon>
        <taxon>Cytophagales</taxon>
        <taxon>Fulvivirgaceae</taxon>
        <taxon>Fulvivirga</taxon>
    </lineage>
</organism>
<dbReference type="InterPro" id="IPR018062">
    <property type="entry name" value="HTH_AraC-typ_CS"/>
</dbReference>
<sequence length="291" mass="33583">MITKKPRFEKINPAFGSSITIRQYRDPCRNKLPYWHIHPEMELVYVNGGSGKRHIGNQLSYFNNGDLIFIGANLPHFGFTDRLTANRSETILQMREDFLGESFFSIPEMAPVKKLMERAKRGIAFHGKTKKAVGAKIEKLIDKDPYDRLLKTLAILKQLALSEEYTILNVDGFALEIEPQDNDRINTVYKYVRENFQKQISLDEISDKVSMTEPAFCRYFKKISGKTFTKFVNEYRLVHASKLLSESASSITDICFECGFNNFSHFNKQFKLFTGKSPSEYRSELKKIVQG</sequence>
<dbReference type="RefSeq" id="WP_155170619.1">
    <property type="nucleotide sequence ID" value="NZ_BAAAFL010000012.1"/>
</dbReference>
<evidence type="ECO:0000313" key="5">
    <source>
        <dbReference type="EMBL" id="MTI24576.1"/>
    </source>
</evidence>
<dbReference type="InterPro" id="IPR020449">
    <property type="entry name" value="Tscrpt_reg_AraC-type_HTH"/>
</dbReference>
<feature type="domain" description="HTH araC/xylS-type" evidence="4">
    <location>
        <begin position="186"/>
        <end position="284"/>
    </location>
</feature>
<dbReference type="InterPro" id="IPR014710">
    <property type="entry name" value="RmlC-like_jellyroll"/>
</dbReference>
<dbReference type="InterPro" id="IPR009057">
    <property type="entry name" value="Homeodomain-like_sf"/>
</dbReference>
<proteinExistence type="predicted"/>
<dbReference type="EMBL" id="SMLW01000430">
    <property type="protein sequence ID" value="MTI24576.1"/>
    <property type="molecule type" value="Genomic_DNA"/>
</dbReference>
<dbReference type="PANTHER" id="PTHR43280:SF27">
    <property type="entry name" value="TRANSCRIPTIONAL REGULATOR MTLR"/>
    <property type="match status" value="1"/>
</dbReference>
<keyword evidence="2" id="KW-0238">DNA-binding</keyword>
<keyword evidence="6" id="KW-1185">Reference proteome</keyword>
<evidence type="ECO:0000256" key="3">
    <source>
        <dbReference type="ARBA" id="ARBA00023163"/>
    </source>
</evidence>
<dbReference type="PROSITE" id="PS00041">
    <property type="entry name" value="HTH_ARAC_FAMILY_1"/>
    <property type="match status" value="1"/>
</dbReference>
<dbReference type="PROSITE" id="PS01124">
    <property type="entry name" value="HTH_ARAC_FAMILY_2"/>
    <property type="match status" value="1"/>
</dbReference>